<accession>A0A9N9A9D8</accession>
<keyword evidence="7" id="KW-0472">Membrane</keyword>
<organism evidence="8 9">
    <name type="scientific">Ambispora leptoticha</name>
    <dbReference type="NCBI Taxonomy" id="144679"/>
    <lineage>
        <taxon>Eukaryota</taxon>
        <taxon>Fungi</taxon>
        <taxon>Fungi incertae sedis</taxon>
        <taxon>Mucoromycota</taxon>
        <taxon>Glomeromycotina</taxon>
        <taxon>Glomeromycetes</taxon>
        <taxon>Archaeosporales</taxon>
        <taxon>Ambisporaceae</taxon>
        <taxon>Ambispora</taxon>
    </lineage>
</organism>
<sequence>MSTTVFFNIIQIFLGLIFLRYVYNTIYKAYFGPLSKIPGPKLFALHRFFFDGKLLSGNRWRLVQFVFRPKYGSIIRVAPEAILISDRDEIKKLIVIEDFPKAPRYAGVRRELQAETLFTATTKTFHKERRRLLSPAFAMKYLTSLDPLIKICIRDLIIKIDQTIEKEGSNVSGVMINIYGILLNCALDVIGETAFGGKFDMILTGTHPLPYEAGEALRRRLARTISPLLKPFFGDREYLYTFVGDLVKKRRQETNPSRQDILQIVLDAQKESGMTDLEVFDQTVEFLIAGSDSTAFCTAMAIITLARNKEKLQKLYDELKAAIPSVDPDNLPDHETLKRLPYLNAVIYESLRLYPATFGTNIYALHHSTEYWGEDVNEFVPERWLDPENIPRDAYMPFSAGSRNCIGQNFALLEIRLIIAALVSRYRIVDIPGQDLDIVQFLAPRLRNRKYNMGFAFRK</sequence>
<keyword evidence="7" id="KW-1133">Transmembrane helix</keyword>
<dbReference type="AlphaFoldDB" id="A0A9N9A9D8"/>
<dbReference type="OrthoDB" id="1470350at2759"/>
<keyword evidence="9" id="KW-1185">Reference proteome</keyword>
<dbReference type="PANTHER" id="PTHR24305:SF166">
    <property type="entry name" value="CYTOCHROME P450 12A4, MITOCHONDRIAL-RELATED"/>
    <property type="match status" value="1"/>
</dbReference>
<dbReference type="Pfam" id="PF00067">
    <property type="entry name" value="p450"/>
    <property type="match status" value="2"/>
</dbReference>
<protein>
    <submittedName>
        <fullName evidence="8">14323_t:CDS:1</fullName>
    </submittedName>
</protein>
<dbReference type="InterPro" id="IPR001128">
    <property type="entry name" value="Cyt_P450"/>
</dbReference>
<feature type="binding site" description="axial binding residue" evidence="5">
    <location>
        <position position="405"/>
    </location>
    <ligand>
        <name>heme</name>
        <dbReference type="ChEBI" id="CHEBI:30413"/>
    </ligand>
    <ligandPart>
        <name>Fe</name>
        <dbReference type="ChEBI" id="CHEBI:18248"/>
    </ligandPart>
</feature>
<evidence type="ECO:0000256" key="4">
    <source>
        <dbReference type="ARBA" id="ARBA00023004"/>
    </source>
</evidence>
<proteinExistence type="inferred from homology"/>
<evidence type="ECO:0000256" key="7">
    <source>
        <dbReference type="SAM" id="Phobius"/>
    </source>
</evidence>
<dbReference type="InterPro" id="IPR050121">
    <property type="entry name" value="Cytochrome_P450_monoxygenase"/>
</dbReference>
<evidence type="ECO:0000256" key="6">
    <source>
        <dbReference type="RuleBase" id="RU000461"/>
    </source>
</evidence>
<dbReference type="InterPro" id="IPR002401">
    <property type="entry name" value="Cyt_P450_E_grp-I"/>
</dbReference>
<keyword evidence="4 5" id="KW-0408">Iron</keyword>
<dbReference type="PRINTS" id="PR00463">
    <property type="entry name" value="EP450I"/>
</dbReference>
<evidence type="ECO:0000256" key="1">
    <source>
        <dbReference type="ARBA" id="ARBA00001971"/>
    </source>
</evidence>
<comment type="similarity">
    <text evidence="2 6">Belongs to the cytochrome P450 family.</text>
</comment>
<dbReference type="GO" id="GO:0016705">
    <property type="term" value="F:oxidoreductase activity, acting on paired donors, with incorporation or reduction of molecular oxygen"/>
    <property type="evidence" value="ECO:0007669"/>
    <property type="project" value="InterPro"/>
</dbReference>
<evidence type="ECO:0000256" key="2">
    <source>
        <dbReference type="ARBA" id="ARBA00010617"/>
    </source>
</evidence>
<dbReference type="GO" id="GO:0020037">
    <property type="term" value="F:heme binding"/>
    <property type="evidence" value="ECO:0007669"/>
    <property type="project" value="InterPro"/>
</dbReference>
<dbReference type="InterPro" id="IPR036396">
    <property type="entry name" value="Cyt_P450_sf"/>
</dbReference>
<dbReference type="PRINTS" id="PR00385">
    <property type="entry name" value="P450"/>
</dbReference>
<dbReference type="PROSITE" id="PS00086">
    <property type="entry name" value="CYTOCHROME_P450"/>
    <property type="match status" value="1"/>
</dbReference>
<dbReference type="InterPro" id="IPR017972">
    <property type="entry name" value="Cyt_P450_CS"/>
</dbReference>
<dbReference type="EMBL" id="CAJVPS010001091">
    <property type="protein sequence ID" value="CAG8523884.1"/>
    <property type="molecule type" value="Genomic_DNA"/>
</dbReference>
<evidence type="ECO:0000256" key="3">
    <source>
        <dbReference type="ARBA" id="ARBA00022723"/>
    </source>
</evidence>
<dbReference type="PANTHER" id="PTHR24305">
    <property type="entry name" value="CYTOCHROME P450"/>
    <property type="match status" value="1"/>
</dbReference>
<dbReference type="GO" id="GO:0005506">
    <property type="term" value="F:iron ion binding"/>
    <property type="evidence" value="ECO:0007669"/>
    <property type="project" value="InterPro"/>
</dbReference>
<comment type="caution">
    <text evidence="8">The sequence shown here is derived from an EMBL/GenBank/DDBJ whole genome shotgun (WGS) entry which is preliminary data.</text>
</comment>
<dbReference type="SUPFAM" id="SSF48264">
    <property type="entry name" value="Cytochrome P450"/>
    <property type="match status" value="1"/>
</dbReference>
<gene>
    <name evidence="8" type="ORF">ALEPTO_LOCUS4609</name>
</gene>
<dbReference type="GO" id="GO:0004497">
    <property type="term" value="F:monooxygenase activity"/>
    <property type="evidence" value="ECO:0007669"/>
    <property type="project" value="UniProtKB-KW"/>
</dbReference>
<keyword evidence="7" id="KW-0812">Transmembrane</keyword>
<comment type="cofactor">
    <cofactor evidence="1 5">
        <name>heme</name>
        <dbReference type="ChEBI" id="CHEBI:30413"/>
    </cofactor>
</comment>
<keyword evidence="3 5" id="KW-0479">Metal-binding</keyword>
<reference evidence="8" key="1">
    <citation type="submission" date="2021-06" db="EMBL/GenBank/DDBJ databases">
        <authorList>
            <person name="Kallberg Y."/>
            <person name="Tangrot J."/>
            <person name="Rosling A."/>
        </authorList>
    </citation>
    <scope>NUCLEOTIDE SEQUENCE</scope>
    <source>
        <strain evidence="8">FL130A</strain>
    </source>
</reference>
<keyword evidence="5 6" id="KW-0349">Heme</keyword>
<keyword evidence="6" id="KW-0503">Monooxygenase</keyword>
<feature type="transmembrane region" description="Helical" evidence="7">
    <location>
        <begin position="6"/>
        <end position="23"/>
    </location>
</feature>
<dbReference type="Gene3D" id="1.10.630.10">
    <property type="entry name" value="Cytochrome P450"/>
    <property type="match status" value="1"/>
</dbReference>
<keyword evidence="6" id="KW-0560">Oxidoreductase</keyword>
<evidence type="ECO:0000313" key="9">
    <source>
        <dbReference type="Proteomes" id="UP000789508"/>
    </source>
</evidence>
<evidence type="ECO:0000256" key="5">
    <source>
        <dbReference type="PIRSR" id="PIRSR602401-1"/>
    </source>
</evidence>
<dbReference type="Proteomes" id="UP000789508">
    <property type="component" value="Unassembled WGS sequence"/>
</dbReference>
<name>A0A9N9A9D8_9GLOM</name>
<evidence type="ECO:0000313" key="8">
    <source>
        <dbReference type="EMBL" id="CAG8523884.1"/>
    </source>
</evidence>